<sequence>MTLFTLFALFFAVFLLWRRARAAIAIASIAIFWLLAAGWLAAPLLEWAQPSIRQAAEPDFAPRTALIVLGTGTEHSSDGTLVPKPDAFPRMAKAAALYAECKRREPTCRVIVSGGNPQRHETSEADNYAPYLLRLHVENTDLLLENTSRNTYENARNAASMLRGERYDSLMLVTSAYQMPRALLDFERFGFAPQPVVSNARHARLGVLPRFSNLVNAEIALHELIGIAQFHVYRAIGWF</sequence>
<dbReference type="PANTHER" id="PTHR30336">
    <property type="entry name" value="INNER MEMBRANE PROTEIN, PROBABLE PERMEASE"/>
    <property type="match status" value="1"/>
</dbReference>
<dbReference type="PANTHER" id="PTHR30336:SF4">
    <property type="entry name" value="ENVELOPE BIOGENESIS FACTOR ELYC"/>
    <property type="match status" value="1"/>
</dbReference>
<gene>
    <name evidence="2" type="ORF">FAZ69_27400</name>
</gene>
<dbReference type="InterPro" id="IPR003848">
    <property type="entry name" value="DUF218"/>
</dbReference>
<reference evidence="2 3" key="1">
    <citation type="submission" date="2019-04" db="EMBL/GenBank/DDBJ databases">
        <title>Trinickia sp. 7GSK02, isolated from subtropical forest soil.</title>
        <authorList>
            <person name="Gao Z.-H."/>
            <person name="Qiu L.-H."/>
        </authorList>
    </citation>
    <scope>NUCLEOTIDE SEQUENCE [LARGE SCALE GENOMIC DNA]</scope>
    <source>
        <strain evidence="2 3">7GSK02</strain>
    </source>
</reference>
<evidence type="ECO:0000313" key="3">
    <source>
        <dbReference type="Proteomes" id="UP000305539"/>
    </source>
</evidence>
<comment type="caution">
    <text evidence="2">The sequence shown here is derived from an EMBL/GenBank/DDBJ whole genome shotgun (WGS) entry which is preliminary data.</text>
</comment>
<dbReference type="GO" id="GO:0005886">
    <property type="term" value="C:plasma membrane"/>
    <property type="evidence" value="ECO:0007669"/>
    <property type="project" value="TreeGrafter"/>
</dbReference>
<dbReference type="Proteomes" id="UP000305539">
    <property type="component" value="Unassembled WGS sequence"/>
</dbReference>
<dbReference type="CDD" id="cd06259">
    <property type="entry name" value="YdcF-like"/>
    <property type="match status" value="1"/>
</dbReference>
<dbReference type="Pfam" id="PF02698">
    <property type="entry name" value="DUF218"/>
    <property type="match status" value="1"/>
</dbReference>
<accession>A0A4U1HNC4</accession>
<dbReference type="OrthoDB" id="9809813at2"/>
<protein>
    <submittedName>
        <fullName evidence="2">YdcF family protein</fullName>
    </submittedName>
</protein>
<dbReference type="EMBL" id="SWJE01000017">
    <property type="protein sequence ID" value="TKC81693.1"/>
    <property type="molecule type" value="Genomic_DNA"/>
</dbReference>
<dbReference type="GO" id="GO:0043164">
    <property type="term" value="P:Gram-negative-bacterium-type cell wall biogenesis"/>
    <property type="evidence" value="ECO:0007669"/>
    <property type="project" value="TreeGrafter"/>
</dbReference>
<organism evidence="2 3">
    <name type="scientific">Trinickia terrae</name>
    <dbReference type="NCBI Taxonomy" id="2571161"/>
    <lineage>
        <taxon>Bacteria</taxon>
        <taxon>Pseudomonadati</taxon>
        <taxon>Pseudomonadota</taxon>
        <taxon>Betaproteobacteria</taxon>
        <taxon>Burkholderiales</taxon>
        <taxon>Burkholderiaceae</taxon>
        <taxon>Trinickia</taxon>
    </lineage>
</organism>
<dbReference type="InterPro" id="IPR014729">
    <property type="entry name" value="Rossmann-like_a/b/a_fold"/>
</dbReference>
<name>A0A4U1HNC4_9BURK</name>
<keyword evidence="3" id="KW-1185">Reference proteome</keyword>
<proteinExistence type="predicted"/>
<evidence type="ECO:0000313" key="2">
    <source>
        <dbReference type="EMBL" id="TKC81693.1"/>
    </source>
</evidence>
<dbReference type="Gene3D" id="3.40.50.620">
    <property type="entry name" value="HUPs"/>
    <property type="match status" value="1"/>
</dbReference>
<dbReference type="RefSeq" id="WP_136898234.1">
    <property type="nucleotide sequence ID" value="NZ_SWJE01000017.1"/>
</dbReference>
<dbReference type="AlphaFoldDB" id="A0A4U1HNC4"/>
<dbReference type="InterPro" id="IPR051599">
    <property type="entry name" value="Cell_Envelope_Assoc"/>
</dbReference>
<evidence type="ECO:0000259" key="1">
    <source>
        <dbReference type="Pfam" id="PF02698"/>
    </source>
</evidence>
<dbReference type="GO" id="GO:0000270">
    <property type="term" value="P:peptidoglycan metabolic process"/>
    <property type="evidence" value="ECO:0007669"/>
    <property type="project" value="TreeGrafter"/>
</dbReference>
<feature type="domain" description="DUF218" evidence="1">
    <location>
        <begin position="65"/>
        <end position="226"/>
    </location>
</feature>